<evidence type="ECO:0000256" key="6">
    <source>
        <dbReference type="ARBA" id="ARBA00023136"/>
    </source>
</evidence>
<dbReference type="PANTHER" id="PTHR24186">
    <property type="entry name" value="PROTEIN PHOSPHATASE 1 REGULATORY SUBUNIT"/>
    <property type="match status" value="1"/>
</dbReference>
<gene>
    <name evidence="10" type="ORF">NE237_030534</name>
</gene>
<dbReference type="OrthoDB" id="10040922at2759"/>
<dbReference type="Pfam" id="PF13962">
    <property type="entry name" value="PGG"/>
    <property type="match status" value="1"/>
</dbReference>
<evidence type="ECO:0000313" key="11">
    <source>
        <dbReference type="Proteomes" id="UP001141806"/>
    </source>
</evidence>
<feature type="transmembrane region" description="Helical" evidence="8">
    <location>
        <begin position="539"/>
        <end position="560"/>
    </location>
</feature>
<comment type="subcellular location">
    <subcellularLocation>
        <location evidence="1">Membrane</location>
        <topology evidence="1">Multi-pass membrane protein</topology>
    </subcellularLocation>
</comment>
<reference evidence="10" key="1">
    <citation type="journal article" date="2023" name="Plant J.">
        <title>The genome of the king protea, Protea cynaroides.</title>
        <authorList>
            <person name="Chang J."/>
            <person name="Duong T.A."/>
            <person name="Schoeman C."/>
            <person name="Ma X."/>
            <person name="Roodt D."/>
            <person name="Barker N."/>
            <person name="Li Z."/>
            <person name="Van de Peer Y."/>
            <person name="Mizrachi E."/>
        </authorList>
    </citation>
    <scope>NUCLEOTIDE SEQUENCE</scope>
    <source>
        <tissue evidence="10">Young leaves</tissue>
    </source>
</reference>
<evidence type="ECO:0000256" key="3">
    <source>
        <dbReference type="ARBA" id="ARBA00022737"/>
    </source>
</evidence>
<evidence type="ECO:0000256" key="2">
    <source>
        <dbReference type="ARBA" id="ARBA00022692"/>
    </source>
</evidence>
<feature type="transmembrane region" description="Helical" evidence="8">
    <location>
        <begin position="566"/>
        <end position="597"/>
    </location>
</feature>
<evidence type="ECO:0000313" key="10">
    <source>
        <dbReference type="EMBL" id="KAJ4953702.1"/>
    </source>
</evidence>
<comment type="caution">
    <text evidence="10">The sequence shown here is derived from an EMBL/GenBank/DDBJ whole genome shotgun (WGS) entry which is preliminary data.</text>
</comment>
<protein>
    <recommendedName>
        <fullName evidence="9">PGG domain-containing protein</fullName>
    </recommendedName>
</protein>
<evidence type="ECO:0000259" key="9">
    <source>
        <dbReference type="Pfam" id="PF13962"/>
    </source>
</evidence>
<keyword evidence="2 8" id="KW-0812">Transmembrane</keyword>
<name>A0A9Q0JW57_9MAGN</name>
<dbReference type="PANTHER" id="PTHR24186:SF50">
    <property type="entry name" value="ANKYRIN REPEAT-CONTAINING PROTEIN ITN1-LIKE ISOFORM X1"/>
    <property type="match status" value="1"/>
</dbReference>
<keyword evidence="11" id="KW-1185">Reference proteome</keyword>
<sequence>MMPSSSPSTISSMNPALYYYASHGRGNLELELQSLLESELTPQKNTALHIAAKFGQIESVKEIHNHCPTLLRRTNSKGDTALHLAARNGFPEIVQFLIDQDKQQQKLIHHDIELGIGQRNTDQEVAESLIRMTNNKKDTALHEVVRNHFLFDGKKETDYFELVKLLTEGDREFQYLANDAGETPLYIAAEEGLHEFVFQLLEACSSSSHYRGPFGRTPLHAAVYGLHLGMTKTLLEKKPKLIREVDDDGWSPLHFAVSCRSLEMVKLLLMIDRSVAYLPNKEGISPIHMASPTPVDPNPLIFRELMLYCPDSLELVDKNGRNPLHFLAINSYGYLLPTILLKDGFQCLANEVDNEGNAFLHLAAARHNYITAYATLNDHFADTLAMNNHYLTPLDIARTEKVSKFAAGWSSCVKKWKKMSAVRRRVRQVCHNKVESKGKIEEKNKFESNKGNSDINLLVATLIATVTFAAGFTTPGGFNGNSPDAGAAILAKNTYFKAFLISNTVAMVFSITAVKLHFWATLYQGFLMVEMFPKIGVRLTVLAASSMVIAFMTGTCAVLPTSHGLAIAVCVICSSFFLFLGLCLTVPFFCLSLSVLFSRTAIVFSKTDST</sequence>
<evidence type="ECO:0000256" key="7">
    <source>
        <dbReference type="PROSITE-ProRule" id="PRU00023"/>
    </source>
</evidence>
<accession>A0A9Q0JW57</accession>
<organism evidence="10 11">
    <name type="scientific">Protea cynaroides</name>
    <dbReference type="NCBI Taxonomy" id="273540"/>
    <lineage>
        <taxon>Eukaryota</taxon>
        <taxon>Viridiplantae</taxon>
        <taxon>Streptophyta</taxon>
        <taxon>Embryophyta</taxon>
        <taxon>Tracheophyta</taxon>
        <taxon>Spermatophyta</taxon>
        <taxon>Magnoliopsida</taxon>
        <taxon>Proteales</taxon>
        <taxon>Proteaceae</taxon>
        <taxon>Protea</taxon>
    </lineage>
</organism>
<dbReference type="InterPro" id="IPR002110">
    <property type="entry name" value="Ankyrin_rpt"/>
</dbReference>
<dbReference type="Pfam" id="PF12796">
    <property type="entry name" value="Ank_2"/>
    <property type="match status" value="2"/>
</dbReference>
<feature type="repeat" description="ANK" evidence="7">
    <location>
        <begin position="248"/>
        <end position="269"/>
    </location>
</feature>
<dbReference type="InterPro" id="IPR036770">
    <property type="entry name" value="Ankyrin_rpt-contain_sf"/>
</dbReference>
<proteinExistence type="predicted"/>
<keyword evidence="6 8" id="KW-0472">Membrane</keyword>
<evidence type="ECO:0000256" key="1">
    <source>
        <dbReference type="ARBA" id="ARBA00004141"/>
    </source>
</evidence>
<dbReference type="SMART" id="SM00248">
    <property type="entry name" value="ANK"/>
    <property type="match status" value="7"/>
</dbReference>
<dbReference type="Gene3D" id="1.25.40.20">
    <property type="entry name" value="Ankyrin repeat-containing domain"/>
    <property type="match status" value="3"/>
</dbReference>
<dbReference type="PROSITE" id="PS50297">
    <property type="entry name" value="ANK_REP_REGION"/>
    <property type="match status" value="2"/>
</dbReference>
<dbReference type="SUPFAM" id="SSF48403">
    <property type="entry name" value="Ankyrin repeat"/>
    <property type="match status" value="1"/>
</dbReference>
<dbReference type="PROSITE" id="PS50088">
    <property type="entry name" value="ANK_REPEAT"/>
    <property type="match status" value="2"/>
</dbReference>
<dbReference type="InterPro" id="IPR026961">
    <property type="entry name" value="PGG_dom"/>
</dbReference>
<evidence type="ECO:0000256" key="4">
    <source>
        <dbReference type="ARBA" id="ARBA00022989"/>
    </source>
</evidence>
<keyword evidence="4 8" id="KW-1133">Transmembrane helix</keyword>
<feature type="repeat" description="ANK" evidence="7">
    <location>
        <begin position="77"/>
        <end position="99"/>
    </location>
</feature>
<evidence type="ECO:0000256" key="8">
    <source>
        <dbReference type="SAM" id="Phobius"/>
    </source>
</evidence>
<keyword evidence="5 7" id="KW-0040">ANK repeat</keyword>
<keyword evidence="3" id="KW-0677">Repeat</keyword>
<dbReference type="EMBL" id="JAMYWD010000012">
    <property type="protein sequence ID" value="KAJ4953702.1"/>
    <property type="molecule type" value="Genomic_DNA"/>
</dbReference>
<feature type="transmembrane region" description="Helical" evidence="8">
    <location>
        <begin position="498"/>
        <end position="518"/>
    </location>
</feature>
<dbReference type="Proteomes" id="UP001141806">
    <property type="component" value="Unassembled WGS sequence"/>
</dbReference>
<dbReference type="GO" id="GO:0005886">
    <property type="term" value="C:plasma membrane"/>
    <property type="evidence" value="ECO:0007669"/>
    <property type="project" value="TreeGrafter"/>
</dbReference>
<evidence type="ECO:0000256" key="5">
    <source>
        <dbReference type="ARBA" id="ARBA00023043"/>
    </source>
</evidence>
<feature type="domain" description="PGG" evidence="9">
    <location>
        <begin position="452"/>
        <end position="558"/>
    </location>
</feature>
<dbReference type="AlphaFoldDB" id="A0A9Q0JW57"/>